<dbReference type="SUPFAM" id="SSF48452">
    <property type="entry name" value="TPR-like"/>
    <property type="match status" value="1"/>
</dbReference>
<organism evidence="8 9">
    <name type="scientific">Spirosoma fluviale</name>
    <dbReference type="NCBI Taxonomy" id="1597977"/>
    <lineage>
        <taxon>Bacteria</taxon>
        <taxon>Pseudomonadati</taxon>
        <taxon>Bacteroidota</taxon>
        <taxon>Cytophagia</taxon>
        <taxon>Cytophagales</taxon>
        <taxon>Cytophagaceae</taxon>
        <taxon>Spirosoma</taxon>
    </lineage>
</organism>
<evidence type="ECO:0000256" key="4">
    <source>
        <dbReference type="ARBA" id="ARBA00023136"/>
    </source>
</evidence>
<name>A0A286FGP8_9BACT</name>
<sequence>MKKFLPVLIATSLSLTGCADLLKPEVENLPGKEAMYKEVTFAQGFLLNGYTRLPGLSFNDVATDDAVSNDKNNAFQKVATGQWTANFNPADQWVNSMAAIQYLNTMLAEVDKVTWAIDPKAAQMFRDRIKGEAYGLRAFYMFQLLRAHGGWSAGGELLGVPILTKPQDTNSDFNQPRATFEACMQQFYSDIKQAETLLPLDYEDVSTAGQVPSQYAGISPEEYTRVFGQYSRLRLTARIAKAIRAQAALLAASPAYKTGTTTTWTDAANYAGDVLKLVGGPDRLAANGGTWYDNRTEINSLGAGINPPEILWRGDASNSRNLEEDNYPPSLFGRGRVNPTQNLVDAFPMANGYPISASASEYRAQAPYTNRDPRLQRYVVTNGSTMGPSNTVIRTETGAGNDAVNQIETSTRTGYYLRKLLRADVNLNPIGANEQRHYTARIRYTEIFLIYAEAANEAWGPDGQGTFGFSARDIIRAIRKRAGIGTTNNDAYLTSVQSQAEMRQLIRNERRLELCFEGFRFWDLRRWSEKLTETANGIQITNGNYAVIPVENRAFAAHMNHGPIPYGEMLKWKALVQNKGW</sequence>
<dbReference type="InterPro" id="IPR011990">
    <property type="entry name" value="TPR-like_helical_dom_sf"/>
</dbReference>
<keyword evidence="4" id="KW-0472">Membrane</keyword>
<evidence type="ECO:0000313" key="8">
    <source>
        <dbReference type="EMBL" id="SOD82417.1"/>
    </source>
</evidence>
<dbReference type="RefSeq" id="WP_097125683.1">
    <property type="nucleotide sequence ID" value="NZ_OCNH01000001.1"/>
</dbReference>
<evidence type="ECO:0000259" key="6">
    <source>
        <dbReference type="Pfam" id="PF07980"/>
    </source>
</evidence>
<evidence type="ECO:0000313" key="9">
    <source>
        <dbReference type="Proteomes" id="UP000219452"/>
    </source>
</evidence>
<dbReference type="Pfam" id="PF14322">
    <property type="entry name" value="SusD-like_3"/>
    <property type="match status" value="1"/>
</dbReference>
<comment type="similarity">
    <text evidence="2">Belongs to the SusD family.</text>
</comment>
<feature type="domain" description="RagB/SusD" evidence="6">
    <location>
        <begin position="327"/>
        <end position="581"/>
    </location>
</feature>
<dbReference type="Pfam" id="PF07980">
    <property type="entry name" value="SusD_RagB"/>
    <property type="match status" value="1"/>
</dbReference>
<keyword evidence="9" id="KW-1185">Reference proteome</keyword>
<dbReference type="OrthoDB" id="621018at2"/>
<evidence type="ECO:0000256" key="5">
    <source>
        <dbReference type="ARBA" id="ARBA00023237"/>
    </source>
</evidence>
<dbReference type="AlphaFoldDB" id="A0A286FGP8"/>
<comment type="subcellular location">
    <subcellularLocation>
        <location evidence="1">Cell outer membrane</location>
    </subcellularLocation>
</comment>
<evidence type="ECO:0000256" key="3">
    <source>
        <dbReference type="ARBA" id="ARBA00022729"/>
    </source>
</evidence>
<dbReference type="PROSITE" id="PS51257">
    <property type="entry name" value="PROKAR_LIPOPROTEIN"/>
    <property type="match status" value="1"/>
</dbReference>
<dbReference type="InterPro" id="IPR012944">
    <property type="entry name" value="SusD_RagB_dom"/>
</dbReference>
<dbReference type="Proteomes" id="UP000219452">
    <property type="component" value="Unassembled WGS sequence"/>
</dbReference>
<dbReference type="EMBL" id="OCNH01000001">
    <property type="protein sequence ID" value="SOD82417.1"/>
    <property type="molecule type" value="Genomic_DNA"/>
</dbReference>
<keyword evidence="5" id="KW-0998">Cell outer membrane</keyword>
<dbReference type="GO" id="GO:0009279">
    <property type="term" value="C:cell outer membrane"/>
    <property type="evidence" value="ECO:0007669"/>
    <property type="project" value="UniProtKB-SubCell"/>
</dbReference>
<feature type="domain" description="SusD-like N-terminal" evidence="7">
    <location>
        <begin position="59"/>
        <end position="207"/>
    </location>
</feature>
<proteinExistence type="inferred from homology"/>
<keyword evidence="3" id="KW-0732">Signal</keyword>
<accession>A0A286FGP8</accession>
<dbReference type="InterPro" id="IPR033985">
    <property type="entry name" value="SusD-like_N"/>
</dbReference>
<gene>
    <name evidence="8" type="ORF">SAMN06269250_2131</name>
</gene>
<evidence type="ECO:0000256" key="1">
    <source>
        <dbReference type="ARBA" id="ARBA00004442"/>
    </source>
</evidence>
<evidence type="ECO:0000259" key="7">
    <source>
        <dbReference type="Pfam" id="PF14322"/>
    </source>
</evidence>
<reference evidence="9" key="1">
    <citation type="submission" date="2017-09" db="EMBL/GenBank/DDBJ databases">
        <authorList>
            <person name="Varghese N."/>
            <person name="Submissions S."/>
        </authorList>
    </citation>
    <scope>NUCLEOTIDE SEQUENCE [LARGE SCALE GENOMIC DNA]</scope>
    <source>
        <strain evidence="9">DSM 29961</strain>
    </source>
</reference>
<dbReference type="Gene3D" id="1.25.40.390">
    <property type="match status" value="1"/>
</dbReference>
<evidence type="ECO:0000256" key="2">
    <source>
        <dbReference type="ARBA" id="ARBA00006275"/>
    </source>
</evidence>
<protein>
    <submittedName>
        <fullName evidence="8">Starch-binding associating with outer membrane</fullName>
    </submittedName>
</protein>